<keyword evidence="7" id="KW-0653">Protein transport</keyword>
<evidence type="ECO:0000256" key="4">
    <source>
        <dbReference type="ARBA" id="ARBA00022692"/>
    </source>
</evidence>
<dbReference type="OrthoDB" id="9793581at2"/>
<keyword evidence="6" id="KW-0472">Membrane</keyword>
<comment type="subcellular location">
    <subcellularLocation>
        <location evidence="1">Cell membrane</location>
        <topology evidence="1">Single-pass membrane protein</topology>
    </subcellularLocation>
    <subcellularLocation>
        <location evidence="7">Cell membrane</location>
        <topology evidence="7">Single-pass type II membrane protein</topology>
    </subcellularLocation>
</comment>
<keyword evidence="5" id="KW-1133">Transmembrane helix</keyword>
<name>A0A1I5ESP0_9FLAO</name>
<evidence type="ECO:0000256" key="7">
    <source>
        <dbReference type="RuleBase" id="RU003879"/>
    </source>
</evidence>
<evidence type="ECO:0000256" key="5">
    <source>
        <dbReference type="ARBA" id="ARBA00022989"/>
    </source>
</evidence>
<evidence type="ECO:0000256" key="1">
    <source>
        <dbReference type="ARBA" id="ARBA00004162"/>
    </source>
</evidence>
<evidence type="ECO:0000313" key="9">
    <source>
        <dbReference type="Proteomes" id="UP000199036"/>
    </source>
</evidence>
<dbReference type="GO" id="GO:0015031">
    <property type="term" value="P:protein transport"/>
    <property type="evidence" value="ECO:0007669"/>
    <property type="project" value="UniProtKB-KW"/>
</dbReference>
<dbReference type="STRING" id="913024.SAMN05421741_12235"/>
<accession>A0A1I5ESP0</accession>
<protein>
    <submittedName>
        <fullName evidence="8">Biopolymer transport protein ExbD/TolR</fullName>
    </submittedName>
</protein>
<dbReference type="Pfam" id="PF02472">
    <property type="entry name" value="ExbD"/>
    <property type="match status" value="1"/>
</dbReference>
<evidence type="ECO:0000256" key="6">
    <source>
        <dbReference type="ARBA" id="ARBA00023136"/>
    </source>
</evidence>
<evidence type="ECO:0000256" key="2">
    <source>
        <dbReference type="ARBA" id="ARBA00005811"/>
    </source>
</evidence>
<dbReference type="PANTHER" id="PTHR30558:SF3">
    <property type="entry name" value="BIOPOLYMER TRANSPORT PROTEIN EXBD-RELATED"/>
    <property type="match status" value="1"/>
</dbReference>
<dbReference type="InterPro" id="IPR003400">
    <property type="entry name" value="ExbD"/>
</dbReference>
<evidence type="ECO:0000313" key="8">
    <source>
        <dbReference type="EMBL" id="SFO14545.1"/>
    </source>
</evidence>
<reference evidence="9" key="1">
    <citation type="submission" date="2016-10" db="EMBL/GenBank/DDBJ databases">
        <authorList>
            <person name="Varghese N."/>
            <person name="Submissions S."/>
        </authorList>
    </citation>
    <scope>NUCLEOTIDE SEQUENCE [LARGE SCALE GENOMIC DNA]</scope>
    <source>
        <strain evidence="9">DS-12</strain>
    </source>
</reference>
<keyword evidence="7" id="KW-0813">Transport</keyword>
<dbReference type="GO" id="GO:0005886">
    <property type="term" value="C:plasma membrane"/>
    <property type="evidence" value="ECO:0007669"/>
    <property type="project" value="UniProtKB-SubCell"/>
</dbReference>
<keyword evidence="4 7" id="KW-0812">Transmembrane</keyword>
<keyword evidence="3" id="KW-1003">Cell membrane</keyword>
<organism evidence="8 9">
    <name type="scientific">Paenimyroides ummariense</name>
    <dbReference type="NCBI Taxonomy" id="913024"/>
    <lineage>
        <taxon>Bacteria</taxon>
        <taxon>Pseudomonadati</taxon>
        <taxon>Bacteroidota</taxon>
        <taxon>Flavobacteriia</taxon>
        <taxon>Flavobacteriales</taxon>
        <taxon>Flavobacteriaceae</taxon>
        <taxon>Paenimyroides</taxon>
    </lineage>
</organism>
<gene>
    <name evidence="8" type="ORF">SAMN05421741_12235</name>
</gene>
<dbReference type="EMBL" id="FOVI01000022">
    <property type="protein sequence ID" value="SFO14545.1"/>
    <property type="molecule type" value="Genomic_DNA"/>
</dbReference>
<dbReference type="AlphaFoldDB" id="A0A1I5ESP0"/>
<dbReference type="Proteomes" id="UP000199036">
    <property type="component" value="Unassembled WGS sequence"/>
</dbReference>
<dbReference type="GO" id="GO:0022857">
    <property type="term" value="F:transmembrane transporter activity"/>
    <property type="evidence" value="ECO:0007669"/>
    <property type="project" value="InterPro"/>
</dbReference>
<sequence>MAKMKKSSTRIDMTAMCDVSFLLLTFFVLTSTAKTPEVHPVDLPASTKETKIPSEDILTITVGQENVFVGLAGREDRMDVLRRMGQEYNIEFSEAELNAFAGMENFGVDIREMKSLLAKPAGERMDKDIHKGVPYKDSLNNQLASWVRNARESSYIRKSTDEKKNFLKVAIKGDANEQFGTVKQVIDILQEQRQNRFYLVTGLRTDDF</sequence>
<dbReference type="PANTHER" id="PTHR30558">
    <property type="entry name" value="EXBD MEMBRANE COMPONENT OF PMF-DRIVEN MACROMOLECULE IMPORT SYSTEM"/>
    <property type="match status" value="1"/>
</dbReference>
<comment type="similarity">
    <text evidence="2 7">Belongs to the ExbD/TolR family.</text>
</comment>
<evidence type="ECO:0000256" key="3">
    <source>
        <dbReference type="ARBA" id="ARBA00022475"/>
    </source>
</evidence>
<proteinExistence type="inferred from homology"/>
<keyword evidence="9" id="KW-1185">Reference proteome</keyword>
<dbReference type="RefSeq" id="WP_091525342.1">
    <property type="nucleotide sequence ID" value="NZ_FOVI01000022.1"/>
</dbReference>